<comment type="caution">
    <text evidence="8">The sequence shown here is derived from an EMBL/GenBank/DDBJ whole genome shotgun (WGS) entry which is preliminary data.</text>
</comment>
<dbReference type="GO" id="GO:0000981">
    <property type="term" value="F:DNA-binding transcription factor activity, RNA polymerase II-specific"/>
    <property type="evidence" value="ECO:0007669"/>
    <property type="project" value="TreeGrafter"/>
</dbReference>
<evidence type="ECO:0000256" key="2">
    <source>
        <dbReference type="ARBA" id="ARBA00022737"/>
    </source>
</evidence>
<dbReference type="SMART" id="SM00355">
    <property type="entry name" value="ZnF_C2H2"/>
    <property type="match status" value="4"/>
</dbReference>
<proteinExistence type="predicted"/>
<dbReference type="GO" id="GO:0045944">
    <property type="term" value="P:positive regulation of transcription by RNA polymerase II"/>
    <property type="evidence" value="ECO:0007669"/>
    <property type="project" value="UniProtKB-ARBA"/>
</dbReference>
<feature type="compositionally biased region" description="Low complexity" evidence="6">
    <location>
        <begin position="76"/>
        <end position="94"/>
    </location>
</feature>
<dbReference type="InterPro" id="IPR050329">
    <property type="entry name" value="GLI_C2H2-zinc-finger"/>
</dbReference>
<evidence type="ECO:0000256" key="1">
    <source>
        <dbReference type="ARBA" id="ARBA00022723"/>
    </source>
</evidence>
<evidence type="ECO:0000313" key="9">
    <source>
        <dbReference type="Proteomes" id="UP001292094"/>
    </source>
</evidence>
<feature type="domain" description="C2H2-type" evidence="7">
    <location>
        <begin position="564"/>
        <end position="591"/>
    </location>
</feature>
<dbReference type="PANTHER" id="PTHR19818">
    <property type="entry name" value="ZINC FINGER PROTEIN ZIC AND GLI"/>
    <property type="match status" value="1"/>
</dbReference>
<evidence type="ECO:0000313" key="8">
    <source>
        <dbReference type="EMBL" id="KAK4313418.1"/>
    </source>
</evidence>
<keyword evidence="3 5" id="KW-0863">Zinc-finger</keyword>
<evidence type="ECO:0000256" key="4">
    <source>
        <dbReference type="ARBA" id="ARBA00022833"/>
    </source>
</evidence>
<sequence length="1250" mass="139582">MKTRRRNNDTDLNLQTNMSPRPEKSPLSSPRTRSPVKGVRTGGTMCATPDALSMLNMLAEVASVTLHTDPAVTNTSSNKVKASSSSSSSNSGSKKPSEYELLTLEQVMGMTDNLLLKLFAEFHSNEMWRRFTYTCGMLPAVCSKYFQSFGSEHKARAGMKTHLQTHIKSLVNVHKSTLSQQSYLLESVPARKRRLAQQENTGAHKRTIVSNGRINKPTSSHKIQSHVGGNSSKVKKVATFIPEKENENVKDAERNVKDQKKPTSSMEVTLLMEPKSPYDGQEIESKSKRKLEGGRECRVHTKKVRITDYRLSSQGTSLSNDNNNNNNSSIKLIEKVASETTHPIYQVVSHDHGYLKASSPAKWEHTEQDLPQEERSSSSGTHYLLGQNAPQEPELQEESSDCTSELNTIKEVPSEDQSTLLHQHMNQELQGMMMAQDCGTLKTPLPVVGCEVEFTPDQQYKVMRSADLPIVYDQNNEAGDSQSVGKIVERDEYKVRKKPKGRAKFIGQSKAEKEMALKLITEIRSQSLMALDTLECKICNPPRLFTAPSTLLSHYRSHAGIRPYECRICEAVFTRQHSLNYHMLIHTNQTRFTCVDCGRKFRHPSHFKEHRRRHTGESPYECSDCLMRFKTRNTYKRHLRTRHGKLLTTQGAIIILSQEEADRMKKNQGRKPRKPRQPLKIITPEAAAQMEEEQVWTDFEEGDREEEEEEEEEEEKRDESNDALQFSKQCANVVSTRVPSGNSRMVEGIQQKNNGKTRLLVKSKKVNVIKSSINKEHHLEDMKIWDNSAINCVNRVISSPVQVQERVEEVVTEEIVEKVHTYVFQPPPDHNTLPKVNIQSPWNTVTIDLKNLEMATDAVIVKSESEVNNPVEDAGMLSVTEELKDGVVDACTEYVGDHITSEVITICAGMNKVVPETNSVVKHDHPVTGSNCDWFTVKKPLKCYGKSANILDTNDASTVITEVHPDDNSEANSRRGLYVVEYVQGQDGRMAKVYRASAALVSKDNRSLPDEIITGTTTALCSVANNETGSLTTGADVCNTGTTRPVSCTGSSVQSVTMTRLESNPGGEAKFDYLEVCNAVSGDTIATAAQISAPNTDQRDHILNKSVLDEQVVRNVELSNHYINDGDLLCESSGDNQGPTVTLHSSPSVIVTTVPHVTDVQQLSDSPSDFLPWPSQMMGENSHTVIASQVIGGRLEENKSKDITEVDTNGLGYTLINQNVQQFVEMRDDLLLDNVEIVDGEDRVVSVNCW</sequence>
<dbReference type="Proteomes" id="UP001292094">
    <property type="component" value="Unassembled WGS sequence"/>
</dbReference>
<feature type="compositionally biased region" description="Acidic residues" evidence="6">
    <location>
        <begin position="690"/>
        <end position="716"/>
    </location>
</feature>
<dbReference type="AlphaFoldDB" id="A0AAE1PSM6"/>
<feature type="region of interest" description="Disordered" evidence="6">
    <location>
        <begin position="658"/>
        <end position="726"/>
    </location>
</feature>
<dbReference type="InterPro" id="IPR013087">
    <property type="entry name" value="Znf_C2H2_type"/>
</dbReference>
<feature type="region of interest" description="Disordered" evidence="6">
    <location>
        <begin position="71"/>
        <end position="96"/>
    </location>
</feature>
<feature type="compositionally biased region" description="Basic residues" evidence="6">
    <location>
        <begin position="666"/>
        <end position="677"/>
    </location>
</feature>
<gene>
    <name evidence="8" type="ORF">Pmani_015229</name>
</gene>
<dbReference type="PROSITE" id="PS50157">
    <property type="entry name" value="ZINC_FINGER_C2H2_2"/>
    <property type="match status" value="4"/>
</dbReference>
<evidence type="ECO:0000256" key="6">
    <source>
        <dbReference type="SAM" id="MobiDB-lite"/>
    </source>
</evidence>
<evidence type="ECO:0000256" key="5">
    <source>
        <dbReference type="PROSITE-ProRule" id="PRU00042"/>
    </source>
</evidence>
<feature type="domain" description="C2H2-type" evidence="7">
    <location>
        <begin position="620"/>
        <end position="643"/>
    </location>
</feature>
<dbReference type="GO" id="GO:0000978">
    <property type="term" value="F:RNA polymerase II cis-regulatory region sequence-specific DNA binding"/>
    <property type="evidence" value="ECO:0007669"/>
    <property type="project" value="TreeGrafter"/>
</dbReference>
<dbReference type="PROSITE" id="PS00028">
    <property type="entry name" value="ZINC_FINGER_C2H2_1"/>
    <property type="match status" value="3"/>
</dbReference>
<feature type="compositionally biased region" description="Polar residues" evidence="6">
    <location>
        <begin position="10"/>
        <end position="19"/>
    </location>
</feature>
<evidence type="ECO:0000256" key="3">
    <source>
        <dbReference type="ARBA" id="ARBA00022771"/>
    </source>
</evidence>
<accession>A0AAE1PSM6</accession>
<keyword evidence="9" id="KW-1185">Reference proteome</keyword>
<reference evidence="8" key="1">
    <citation type="submission" date="2023-11" db="EMBL/GenBank/DDBJ databases">
        <title>Genome assemblies of two species of porcelain crab, Petrolisthes cinctipes and Petrolisthes manimaculis (Anomura: Porcellanidae).</title>
        <authorList>
            <person name="Angst P."/>
        </authorList>
    </citation>
    <scope>NUCLEOTIDE SEQUENCE</scope>
    <source>
        <strain evidence="8">PB745_02</strain>
        <tissue evidence="8">Gill</tissue>
    </source>
</reference>
<name>A0AAE1PSM6_9EUCA</name>
<feature type="compositionally biased region" description="Polar residues" evidence="6">
    <location>
        <begin position="208"/>
        <end position="232"/>
    </location>
</feature>
<feature type="region of interest" description="Disordered" evidence="6">
    <location>
        <begin position="195"/>
        <end position="234"/>
    </location>
</feature>
<keyword evidence="2" id="KW-0677">Repeat</keyword>
<organism evidence="8 9">
    <name type="scientific">Petrolisthes manimaculis</name>
    <dbReference type="NCBI Taxonomy" id="1843537"/>
    <lineage>
        <taxon>Eukaryota</taxon>
        <taxon>Metazoa</taxon>
        <taxon>Ecdysozoa</taxon>
        <taxon>Arthropoda</taxon>
        <taxon>Crustacea</taxon>
        <taxon>Multicrustacea</taxon>
        <taxon>Malacostraca</taxon>
        <taxon>Eumalacostraca</taxon>
        <taxon>Eucarida</taxon>
        <taxon>Decapoda</taxon>
        <taxon>Pleocyemata</taxon>
        <taxon>Anomura</taxon>
        <taxon>Galatheoidea</taxon>
        <taxon>Porcellanidae</taxon>
        <taxon>Petrolisthes</taxon>
    </lineage>
</organism>
<protein>
    <recommendedName>
        <fullName evidence="7">C2H2-type domain-containing protein</fullName>
    </recommendedName>
</protein>
<feature type="domain" description="C2H2-type" evidence="7">
    <location>
        <begin position="534"/>
        <end position="563"/>
    </location>
</feature>
<dbReference type="SUPFAM" id="SSF57667">
    <property type="entry name" value="beta-beta-alpha zinc fingers"/>
    <property type="match status" value="2"/>
</dbReference>
<dbReference type="Pfam" id="PF00096">
    <property type="entry name" value="zf-C2H2"/>
    <property type="match status" value="3"/>
</dbReference>
<dbReference type="FunFam" id="3.30.160.60:FF:002529">
    <property type="entry name" value="B-cell CLL/lymphoma 6 member B protein"/>
    <property type="match status" value="1"/>
</dbReference>
<dbReference type="PANTHER" id="PTHR19818:SF139">
    <property type="entry name" value="PAIR-RULE PROTEIN ODD-PAIRED"/>
    <property type="match status" value="1"/>
</dbReference>
<dbReference type="EMBL" id="JAWZYT010001310">
    <property type="protein sequence ID" value="KAK4313418.1"/>
    <property type="molecule type" value="Genomic_DNA"/>
</dbReference>
<dbReference type="Gene3D" id="3.30.160.60">
    <property type="entry name" value="Classic Zinc Finger"/>
    <property type="match status" value="3"/>
</dbReference>
<dbReference type="InterPro" id="IPR036236">
    <property type="entry name" value="Znf_C2H2_sf"/>
</dbReference>
<feature type="domain" description="C2H2-type" evidence="7">
    <location>
        <begin position="592"/>
        <end position="619"/>
    </location>
</feature>
<feature type="compositionally biased region" description="Basic and acidic residues" evidence="6">
    <location>
        <begin position="362"/>
        <end position="376"/>
    </location>
</feature>
<keyword evidence="4" id="KW-0862">Zinc</keyword>
<dbReference type="GO" id="GO:0005634">
    <property type="term" value="C:nucleus"/>
    <property type="evidence" value="ECO:0007669"/>
    <property type="project" value="UniProtKB-ARBA"/>
</dbReference>
<dbReference type="FunFam" id="3.30.160.60:FF:002326">
    <property type="entry name" value="B-cell CLL/lymphoma 6 member B protein"/>
    <property type="match status" value="1"/>
</dbReference>
<feature type="region of interest" description="Disordered" evidence="6">
    <location>
        <begin position="358"/>
        <end position="400"/>
    </location>
</feature>
<evidence type="ECO:0000259" key="7">
    <source>
        <dbReference type="PROSITE" id="PS50157"/>
    </source>
</evidence>
<feature type="region of interest" description="Disordered" evidence="6">
    <location>
        <begin position="1"/>
        <end position="45"/>
    </location>
</feature>
<keyword evidence="1" id="KW-0479">Metal-binding</keyword>
<dbReference type="GO" id="GO:0008270">
    <property type="term" value="F:zinc ion binding"/>
    <property type="evidence" value="ECO:0007669"/>
    <property type="project" value="UniProtKB-KW"/>
</dbReference>